<evidence type="ECO:0000313" key="2">
    <source>
        <dbReference type="Proteomes" id="UP000576393"/>
    </source>
</evidence>
<name>A0A852V098_9ACTN</name>
<dbReference type="RefSeq" id="WP_179821004.1">
    <property type="nucleotide sequence ID" value="NZ_JACCCO010000001.1"/>
</dbReference>
<evidence type="ECO:0000313" key="1">
    <source>
        <dbReference type="EMBL" id="NYF40813.1"/>
    </source>
</evidence>
<dbReference type="PANTHER" id="PTHR30528:SF0">
    <property type="entry name" value="CYTOPLASMIC PROTEIN"/>
    <property type="match status" value="1"/>
</dbReference>
<dbReference type="Proteomes" id="UP000576393">
    <property type="component" value="Unassembled WGS sequence"/>
</dbReference>
<dbReference type="PANTHER" id="PTHR30528">
    <property type="entry name" value="CYTOPLASMIC PROTEIN"/>
    <property type="match status" value="1"/>
</dbReference>
<dbReference type="AlphaFoldDB" id="A0A852V098"/>
<dbReference type="InterPro" id="IPR009351">
    <property type="entry name" value="AlkZ-like"/>
</dbReference>
<gene>
    <name evidence="1" type="ORF">HDA43_002972</name>
</gene>
<dbReference type="EMBL" id="JACCCO010000001">
    <property type="protein sequence ID" value="NYF40813.1"/>
    <property type="molecule type" value="Genomic_DNA"/>
</dbReference>
<comment type="caution">
    <text evidence="1">The sequence shown here is derived from an EMBL/GenBank/DDBJ whole genome shotgun (WGS) entry which is preliminary data.</text>
</comment>
<proteinExistence type="predicted"/>
<keyword evidence="2" id="KW-1185">Reference proteome</keyword>
<sequence length="404" mass="45478">MPSTLTLTVDQARRLAVGAQCLASPGPVSMEQVLRRLRCLQLDPIDVVARSHLLVLWSRLGSYDRAELDTRLWKERSLFEFWAHAASIVLTEDYPIHQVMMRGFPAGDSPHARVVRDWMTANERLRLHVLERLDEAGPLPTGGFDDIAEVPWQSSGWTAGRNVERMLDFLWRQGTVMVAGRDGRRRLWGLADRCLPDWTDREPLSSSEAVARAAEHALRALGVARPADIEQHFIRNRYPDLPVTLAALERAGRVHRVRLGSGDAETWYVHDDTLPLLETPDDGFSRTVLLSPFDNLICDRARTERLWDFVFRTEMYVPRAKRRYGYYVLPVLHGERLIGRIAPRFDRRAAVLTVEGVYAEPDAPASAAEPVAEAVAALAAFLGARTITYGGPVPDAWRAALHAR</sequence>
<reference evidence="1 2" key="1">
    <citation type="submission" date="2020-07" db="EMBL/GenBank/DDBJ databases">
        <title>Sequencing the genomes of 1000 actinobacteria strains.</title>
        <authorList>
            <person name="Klenk H.-P."/>
        </authorList>
    </citation>
    <scope>NUCLEOTIDE SEQUENCE [LARGE SCALE GENOMIC DNA]</scope>
    <source>
        <strain evidence="1 2">DSM 45763</strain>
    </source>
</reference>
<organism evidence="1 2">
    <name type="scientific">Streptosporangium sandarakinum</name>
    <dbReference type="NCBI Taxonomy" id="1260955"/>
    <lineage>
        <taxon>Bacteria</taxon>
        <taxon>Bacillati</taxon>
        <taxon>Actinomycetota</taxon>
        <taxon>Actinomycetes</taxon>
        <taxon>Streptosporangiales</taxon>
        <taxon>Streptosporangiaceae</taxon>
        <taxon>Streptosporangium</taxon>
    </lineage>
</organism>
<protein>
    <recommendedName>
        <fullName evidence="3">Winged helix-turn-helix domain-containing protein</fullName>
    </recommendedName>
</protein>
<dbReference type="Pfam" id="PF06224">
    <property type="entry name" value="AlkZ-like"/>
    <property type="match status" value="1"/>
</dbReference>
<evidence type="ECO:0008006" key="3">
    <source>
        <dbReference type="Google" id="ProtNLM"/>
    </source>
</evidence>
<accession>A0A852V098</accession>